<evidence type="ECO:0000256" key="12">
    <source>
        <dbReference type="ARBA" id="ARBA00055588"/>
    </source>
</evidence>
<dbReference type="PANTHER" id="PTHR34135:SF2">
    <property type="entry name" value="LYSOZYME"/>
    <property type="match status" value="1"/>
</dbReference>
<keyword evidence="8" id="KW-0732">Signal</keyword>
<dbReference type="AlphaFoldDB" id="A0A7Z0A8T8"/>
<dbReference type="SUPFAM" id="SSF51445">
    <property type="entry name" value="(Trans)glycosidases"/>
    <property type="match status" value="1"/>
</dbReference>
<comment type="catalytic activity">
    <reaction evidence="1">
        <text>Hydrolysis of (1-&gt;4)-beta-linkages between N-acetylmuramic acid and N-acetyl-D-glucosamine residues in a peptidoglycan and between N-acetyl-D-glucosamine residues in chitodextrins.</text>
        <dbReference type="EC" id="3.2.1.17"/>
    </reaction>
</comment>
<dbReference type="Gene3D" id="2.40.128.340">
    <property type="match status" value="1"/>
</dbReference>
<dbReference type="InterPro" id="IPR002053">
    <property type="entry name" value="Glyco_hydro_25"/>
</dbReference>
<reference evidence="13 14" key="1">
    <citation type="submission" date="2020-07" db="EMBL/GenBank/DDBJ databases">
        <title>Sequencing the genomes of 1000 actinobacteria strains.</title>
        <authorList>
            <person name="Klenk H.-P."/>
        </authorList>
    </citation>
    <scope>NUCLEOTIDE SEQUENCE [LARGE SCALE GENOMIC DNA]</scope>
    <source>
        <strain evidence="13 14">DSM 26341</strain>
    </source>
</reference>
<evidence type="ECO:0000256" key="10">
    <source>
        <dbReference type="ARBA" id="ARBA00023157"/>
    </source>
</evidence>
<gene>
    <name evidence="13" type="ORF">BJY26_000728</name>
</gene>
<accession>A0A7Z0A8T8</accession>
<evidence type="ECO:0000256" key="7">
    <source>
        <dbReference type="ARBA" id="ARBA00022638"/>
    </source>
</evidence>
<dbReference type="GO" id="GO:0009253">
    <property type="term" value="P:peptidoglycan catabolic process"/>
    <property type="evidence" value="ECO:0007669"/>
    <property type="project" value="InterPro"/>
</dbReference>
<dbReference type="RefSeq" id="WP_237249018.1">
    <property type="nucleotide sequence ID" value="NZ_JACBZP010000001.1"/>
</dbReference>
<dbReference type="PROSITE" id="PS51904">
    <property type="entry name" value="GLYCOSYL_HYDROL_F25_2"/>
    <property type="match status" value="1"/>
</dbReference>
<dbReference type="GO" id="GO:0031640">
    <property type="term" value="P:killing of cells of another organism"/>
    <property type="evidence" value="ECO:0007669"/>
    <property type="project" value="UniProtKB-KW"/>
</dbReference>
<dbReference type="SMART" id="SM00641">
    <property type="entry name" value="Glyco_25"/>
    <property type="match status" value="1"/>
</dbReference>
<dbReference type="Pfam" id="PF01183">
    <property type="entry name" value="Glyco_hydro_25"/>
    <property type="match status" value="1"/>
</dbReference>
<dbReference type="InterPro" id="IPR018077">
    <property type="entry name" value="Glyco_hydro_fam25_subgr"/>
</dbReference>
<dbReference type="GO" id="GO:0003796">
    <property type="term" value="F:lysozyme activity"/>
    <property type="evidence" value="ECO:0007669"/>
    <property type="project" value="UniProtKB-EC"/>
</dbReference>
<dbReference type="Pfam" id="PF13517">
    <property type="entry name" value="FG-GAP_3"/>
    <property type="match status" value="1"/>
</dbReference>
<evidence type="ECO:0000313" key="13">
    <source>
        <dbReference type="EMBL" id="NYI66422.1"/>
    </source>
</evidence>
<evidence type="ECO:0000256" key="5">
    <source>
        <dbReference type="ARBA" id="ARBA00022525"/>
    </source>
</evidence>
<dbReference type="Proteomes" id="UP000539111">
    <property type="component" value="Unassembled WGS sequence"/>
</dbReference>
<keyword evidence="7" id="KW-0081">Bacteriolytic enzyme</keyword>
<comment type="caution">
    <text evidence="13">The sequence shown here is derived from an EMBL/GenBank/DDBJ whole genome shotgun (WGS) entry which is preliminary data.</text>
</comment>
<dbReference type="PANTHER" id="PTHR34135">
    <property type="entry name" value="LYSOZYME"/>
    <property type="match status" value="1"/>
</dbReference>
<dbReference type="GO" id="GO:0042742">
    <property type="term" value="P:defense response to bacterium"/>
    <property type="evidence" value="ECO:0007669"/>
    <property type="project" value="UniProtKB-KW"/>
</dbReference>
<comment type="function">
    <text evidence="12">This enzyme has both lysozyme (acetylmuramidase) and diacetylmuramidase activities.</text>
</comment>
<keyword evidence="10" id="KW-1015">Disulfide bond</keyword>
<evidence type="ECO:0000256" key="9">
    <source>
        <dbReference type="ARBA" id="ARBA00022801"/>
    </source>
</evidence>
<comment type="similarity">
    <text evidence="3">Belongs to the glycosyl hydrolase 25 family.</text>
</comment>
<dbReference type="InterPro" id="IPR013517">
    <property type="entry name" value="FG-GAP"/>
</dbReference>
<dbReference type="InterPro" id="IPR028994">
    <property type="entry name" value="Integrin_alpha_N"/>
</dbReference>
<dbReference type="SUPFAM" id="SSF69318">
    <property type="entry name" value="Integrin alpha N-terminal domain"/>
    <property type="match status" value="1"/>
</dbReference>
<evidence type="ECO:0000256" key="3">
    <source>
        <dbReference type="ARBA" id="ARBA00010646"/>
    </source>
</evidence>
<keyword evidence="11" id="KW-0326">Glycosidase</keyword>
<keyword evidence="9" id="KW-0378">Hydrolase</keyword>
<dbReference type="InterPro" id="IPR017853">
    <property type="entry name" value="GH"/>
</dbReference>
<keyword evidence="5" id="KW-0964">Secreted</keyword>
<dbReference type="GO" id="GO:0016998">
    <property type="term" value="P:cell wall macromolecule catabolic process"/>
    <property type="evidence" value="ECO:0007669"/>
    <property type="project" value="InterPro"/>
</dbReference>
<name>A0A7Z0A8T8_9MICO</name>
<proteinExistence type="inferred from homology"/>
<dbReference type="EMBL" id="JACBZP010000001">
    <property type="protein sequence ID" value="NYI66422.1"/>
    <property type="molecule type" value="Genomic_DNA"/>
</dbReference>
<dbReference type="FunFam" id="3.20.20.80:FF:000060">
    <property type="entry name" value="Lysozyme M1"/>
    <property type="match status" value="1"/>
</dbReference>
<evidence type="ECO:0000256" key="2">
    <source>
        <dbReference type="ARBA" id="ARBA00004613"/>
    </source>
</evidence>
<dbReference type="GO" id="GO:0005576">
    <property type="term" value="C:extracellular region"/>
    <property type="evidence" value="ECO:0007669"/>
    <property type="project" value="UniProtKB-SubCell"/>
</dbReference>
<evidence type="ECO:0000256" key="1">
    <source>
        <dbReference type="ARBA" id="ARBA00000632"/>
    </source>
</evidence>
<dbReference type="EC" id="3.2.1.17" evidence="4"/>
<protein>
    <recommendedName>
        <fullName evidence="4">lysozyme</fullName>
        <ecNumber evidence="4">3.2.1.17</ecNumber>
    </recommendedName>
</protein>
<evidence type="ECO:0000256" key="6">
    <source>
        <dbReference type="ARBA" id="ARBA00022529"/>
    </source>
</evidence>
<organism evidence="13 14">
    <name type="scientific">Spelaeicoccus albus</name>
    <dbReference type="NCBI Taxonomy" id="1280376"/>
    <lineage>
        <taxon>Bacteria</taxon>
        <taxon>Bacillati</taxon>
        <taxon>Actinomycetota</taxon>
        <taxon>Actinomycetes</taxon>
        <taxon>Micrococcales</taxon>
        <taxon>Brevibacteriaceae</taxon>
        <taxon>Spelaeicoccus</taxon>
    </lineage>
</organism>
<keyword evidence="14" id="KW-1185">Reference proteome</keyword>
<comment type="subcellular location">
    <subcellularLocation>
        <location evidence="2">Secreted</location>
    </subcellularLocation>
</comment>
<evidence type="ECO:0000256" key="11">
    <source>
        <dbReference type="ARBA" id="ARBA00023295"/>
    </source>
</evidence>
<dbReference type="CDD" id="cd06412">
    <property type="entry name" value="GH25_CH-type"/>
    <property type="match status" value="1"/>
</dbReference>
<dbReference type="GO" id="GO:0016052">
    <property type="term" value="P:carbohydrate catabolic process"/>
    <property type="evidence" value="ECO:0007669"/>
    <property type="project" value="TreeGrafter"/>
</dbReference>
<dbReference type="Gene3D" id="2.130.10.130">
    <property type="entry name" value="Integrin alpha, N-terminal"/>
    <property type="match status" value="1"/>
</dbReference>
<evidence type="ECO:0000256" key="4">
    <source>
        <dbReference type="ARBA" id="ARBA00012732"/>
    </source>
</evidence>
<evidence type="ECO:0000313" key="14">
    <source>
        <dbReference type="Proteomes" id="UP000539111"/>
    </source>
</evidence>
<dbReference type="Gene3D" id="3.20.20.80">
    <property type="entry name" value="Glycosidases"/>
    <property type="match status" value="1"/>
</dbReference>
<sequence length="503" mass="55481">MATPSGTRGIDVSHWQGNINWSKVSSNVKFAYIKATESTTYTDPQFNDNYIGAYKQGIIRGAYHFALPNKSSGAAQANYFVKNGGGWSSDGKTLPPLLDMEYNPYGNTCYGLSDSQMVSWVKSFVNRMKKLTGRPPAIYTTTDWWKTCTGNSSKFSSSPLFIARYNSTVGTLPNGWNFQTFWQYSDSDNPPNYPGDQDVFNGSAKQLQQLAKGSKSKPKPKLGMKKRVRIGRSGWNQYTKLFGPGDFNSDKKADLLAVKQSDTSLRFYAGTGNAAQGGGHKKRVRLSKKGWTKFSHFVPVGDFNGDGKNDFLVVKKHGGSLWLYAGTGRAGAKANGYKPRVQLSKKGWNKFSEFVPVGDYNGDGKNDFLVVKRDDGSLWFYAGTGRAGKRAKGYKPRVRLSKTGWNKFSQIEGVGDFNSDGKNDFVVVMKSTGALWFYAGTGKAGPKAKGYKKRVRLGKSGWDQYSKLLGVGNYGGNRHPDLIARKKDGSLWFYAGIGNSGQR</sequence>
<keyword evidence="6" id="KW-0929">Antimicrobial</keyword>
<evidence type="ECO:0000256" key="8">
    <source>
        <dbReference type="ARBA" id="ARBA00022729"/>
    </source>
</evidence>